<dbReference type="Pfam" id="PF04343">
    <property type="entry name" value="DUF488"/>
    <property type="match status" value="1"/>
</dbReference>
<gene>
    <name evidence="1" type="ORF">D5R40_14925</name>
</gene>
<evidence type="ECO:0000313" key="1">
    <source>
        <dbReference type="EMBL" id="RQH42241.1"/>
    </source>
</evidence>
<comment type="caution">
    <text evidence="1">The sequence shown here is derived from an EMBL/GenBank/DDBJ whole genome shotgun (WGS) entry which is preliminary data.</text>
</comment>
<dbReference type="PANTHER" id="PTHR39337:SF1">
    <property type="entry name" value="BLR5642 PROTEIN"/>
    <property type="match status" value="1"/>
</dbReference>
<dbReference type="Proteomes" id="UP000269154">
    <property type="component" value="Unassembled WGS sequence"/>
</dbReference>
<sequence>MNISEKFSNKYILTFGYGNRKDYSEFLEYLQNFDVKCVIDVRKSPRAWSRKWYGDKIENLCHSKNIQYISKVSLGNTSGKANWVSPTPEKVDADLSEIAEIVTQGNIFLLCAELDPARCHRVEVANCLNKLISAQVKHLK</sequence>
<dbReference type="OrthoDB" id="484875at2"/>
<evidence type="ECO:0000313" key="2">
    <source>
        <dbReference type="Proteomes" id="UP000269154"/>
    </source>
</evidence>
<dbReference type="RefSeq" id="WP_124154820.1">
    <property type="nucleotide sequence ID" value="NZ_CAWOLW010000691.1"/>
</dbReference>
<reference evidence="1 2" key="1">
    <citation type="journal article" date="2018" name="ACS Chem. Biol.">
        <title>Ketoreductase domain dysfunction expands chemodiversity: malyngamide biosynthesis in the cyanobacterium Okeania hirsuta.</title>
        <authorList>
            <person name="Moss N.A."/>
            <person name="Leao T."/>
            <person name="Rankin M."/>
            <person name="McCullough T.M."/>
            <person name="Qu P."/>
            <person name="Korobeynikov A."/>
            <person name="Smith J.L."/>
            <person name="Gerwick L."/>
            <person name="Gerwick W.H."/>
        </authorList>
    </citation>
    <scope>NUCLEOTIDE SEQUENCE [LARGE SCALE GENOMIC DNA]</scope>
    <source>
        <strain evidence="1 2">PAB10Feb10-1</strain>
    </source>
</reference>
<dbReference type="AlphaFoldDB" id="A0A3N6P9S6"/>
<name>A0A3N6P9S6_9CYAN</name>
<organism evidence="1 2">
    <name type="scientific">Okeania hirsuta</name>
    <dbReference type="NCBI Taxonomy" id="1458930"/>
    <lineage>
        <taxon>Bacteria</taxon>
        <taxon>Bacillati</taxon>
        <taxon>Cyanobacteriota</taxon>
        <taxon>Cyanophyceae</taxon>
        <taxon>Oscillatoriophycideae</taxon>
        <taxon>Oscillatoriales</taxon>
        <taxon>Microcoleaceae</taxon>
        <taxon>Okeania</taxon>
    </lineage>
</organism>
<keyword evidence="2" id="KW-1185">Reference proteome</keyword>
<dbReference type="EMBL" id="RCBY01000076">
    <property type="protein sequence ID" value="RQH42241.1"/>
    <property type="molecule type" value="Genomic_DNA"/>
</dbReference>
<dbReference type="PANTHER" id="PTHR39337">
    <property type="entry name" value="BLR5642 PROTEIN"/>
    <property type="match status" value="1"/>
</dbReference>
<protein>
    <submittedName>
        <fullName evidence="1">DUF488 domain-containing protein</fullName>
    </submittedName>
</protein>
<proteinExistence type="predicted"/>
<dbReference type="InterPro" id="IPR007438">
    <property type="entry name" value="DUF488"/>
</dbReference>
<accession>A0A3N6P9S6</accession>